<dbReference type="GO" id="GO:0043856">
    <property type="term" value="F:anti-sigma factor antagonist activity"/>
    <property type="evidence" value="ECO:0007669"/>
    <property type="project" value="InterPro"/>
</dbReference>
<gene>
    <name evidence="4" type="ORF">AUP43_10590</name>
</gene>
<feature type="domain" description="STAS" evidence="3">
    <location>
        <begin position="11"/>
        <end position="110"/>
    </location>
</feature>
<dbReference type="InterPro" id="IPR036513">
    <property type="entry name" value="STAS_dom_sf"/>
</dbReference>
<accession>A0A154VZV0</accession>
<organism evidence="4 5">
    <name type="scientific">Oceanibaculum pacificum</name>
    <dbReference type="NCBI Taxonomy" id="580166"/>
    <lineage>
        <taxon>Bacteria</taxon>
        <taxon>Pseudomonadati</taxon>
        <taxon>Pseudomonadota</taxon>
        <taxon>Alphaproteobacteria</taxon>
        <taxon>Rhodospirillales</taxon>
        <taxon>Oceanibaculaceae</taxon>
        <taxon>Oceanibaculum</taxon>
    </lineage>
</organism>
<dbReference type="CDD" id="cd07043">
    <property type="entry name" value="STAS_anti-anti-sigma_factors"/>
    <property type="match status" value="1"/>
</dbReference>
<evidence type="ECO:0000256" key="2">
    <source>
        <dbReference type="RuleBase" id="RU003749"/>
    </source>
</evidence>
<dbReference type="STRING" id="580166.AUP43_10590"/>
<dbReference type="Pfam" id="PF01740">
    <property type="entry name" value="STAS"/>
    <property type="match status" value="1"/>
</dbReference>
<evidence type="ECO:0000259" key="3">
    <source>
        <dbReference type="PROSITE" id="PS50801"/>
    </source>
</evidence>
<reference evidence="4 5" key="1">
    <citation type="submission" date="2015-12" db="EMBL/GenBank/DDBJ databases">
        <title>Genome sequence of Oceanibaculum pacificum MCCC 1A02656.</title>
        <authorList>
            <person name="Lu L."/>
            <person name="Lai Q."/>
            <person name="Shao Z."/>
            <person name="Qian P."/>
        </authorList>
    </citation>
    <scope>NUCLEOTIDE SEQUENCE [LARGE SCALE GENOMIC DNA]</scope>
    <source>
        <strain evidence="4 5">MCCC 1A02656</strain>
    </source>
</reference>
<sequence>MQIGESNHGTILIVTVAGRLDSTTSPEFEKHILGRIEAGQTDILVDFAALDFISSAGLRVMLMAAKRVKAAKGRMALCGLNDNIAKVFEISGFLSIFTVYPDQQAALAATA</sequence>
<evidence type="ECO:0000256" key="1">
    <source>
        <dbReference type="ARBA" id="ARBA00009013"/>
    </source>
</evidence>
<dbReference type="InterPro" id="IPR003658">
    <property type="entry name" value="Anti-sigma_ant"/>
</dbReference>
<dbReference type="SUPFAM" id="SSF52091">
    <property type="entry name" value="SpoIIaa-like"/>
    <property type="match status" value="1"/>
</dbReference>
<dbReference type="Proteomes" id="UP000076400">
    <property type="component" value="Unassembled WGS sequence"/>
</dbReference>
<dbReference type="NCBIfam" id="TIGR00377">
    <property type="entry name" value="ant_ant_sig"/>
    <property type="match status" value="1"/>
</dbReference>
<comment type="similarity">
    <text evidence="1 2">Belongs to the anti-sigma-factor antagonist family.</text>
</comment>
<dbReference type="Gene3D" id="3.30.750.24">
    <property type="entry name" value="STAS domain"/>
    <property type="match status" value="1"/>
</dbReference>
<dbReference type="PANTHER" id="PTHR33495">
    <property type="entry name" value="ANTI-SIGMA FACTOR ANTAGONIST TM_1081-RELATED-RELATED"/>
    <property type="match status" value="1"/>
</dbReference>
<name>A0A154VZV0_9PROT</name>
<protein>
    <recommendedName>
        <fullName evidence="2">Anti-sigma factor antagonist</fullName>
    </recommendedName>
</protein>
<comment type="caution">
    <text evidence="4">The sequence shown here is derived from an EMBL/GenBank/DDBJ whole genome shotgun (WGS) entry which is preliminary data.</text>
</comment>
<evidence type="ECO:0000313" key="5">
    <source>
        <dbReference type="Proteomes" id="UP000076400"/>
    </source>
</evidence>
<dbReference type="PANTHER" id="PTHR33495:SF14">
    <property type="entry name" value="ANTI-SIGMA FACTOR ANTAGONIST"/>
    <property type="match status" value="1"/>
</dbReference>
<proteinExistence type="inferred from homology"/>
<dbReference type="EMBL" id="LPXN01000120">
    <property type="protein sequence ID" value="KZD06778.1"/>
    <property type="molecule type" value="Genomic_DNA"/>
</dbReference>
<dbReference type="AlphaFoldDB" id="A0A154VZV0"/>
<dbReference type="InterPro" id="IPR002645">
    <property type="entry name" value="STAS_dom"/>
</dbReference>
<dbReference type="RefSeq" id="WP_067557366.1">
    <property type="nucleotide sequence ID" value="NZ_LPXN01000120.1"/>
</dbReference>
<evidence type="ECO:0000313" key="4">
    <source>
        <dbReference type="EMBL" id="KZD06778.1"/>
    </source>
</evidence>
<keyword evidence="5" id="KW-1185">Reference proteome</keyword>
<dbReference type="OrthoDB" id="280847at2"/>
<dbReference type="PROSITE" id="PS50801">
    <property type="entry name" value="STAS"/>
    <property type="match status" value="1"/>
</dbReference>